<dbReference type="GO" id="GO:0004802">
    <property type="term" value="F:transketolase activity"/>
    <property type="evidence" value="ECO:0007669"/>
    <property type="project" value="UniProtKB-UniRule"/>
</dbReference>
<dbReference type="FunFam" id="3.40.50.970:FF:000003">
    <property type="entry name" value="Transketolase"/>
    <property type="match status" value="1"/>
</dbReference>
<comment type="subunit">
    <text evidence="2">Homodimer.</text>
</comment>
<keyword evidence="7 14" id="KW-0460">Magnesium</keyword>
<feature type="domain" description="Transketolase-like pyrimidine-binding" evidence="17">
    <location>
        <begin position="399"/>
        <end position="579"/>
    </location>
</feature>
<evidence type="ECO:0000256" key="12">
    <source>
        <dbReference type="PIRSR" id="PIRSR605478-2"/>
    </source>
</evidence>
<dbReference type="Pfam" id="PF22613">
    <property type="entry name" value="Transketolase_C_1"/>
    <property type="match status" value="1"/>
</dbReference>
<feature type="binding site" evidence="14">
    <location>
        <position position="201"/>
    </location>
    <ligand>
        <name>Mg(2+)</name>
        <dbReference type="ChEBI" id="CHEBI:18420"/>
    </ligand>
</feature>
<evidence type="ECO:0000256" key="5">
    <source>
        <dbReference type="ARBA" id="ARBA00022679"/>
    </source>
</evidence>
<evidence type="ECO:0000256" key="6">
    <source>
        <dbReference type="ARBA" id="ARBA00022723"/>
    </source>
</evidence>
<dbReference type="InterPro" id="IPR029061">
    <property type="entry name" value="THDP-binding"/>
</dbReference>
<dbReference type="NCBIfam" id="TIGR00232">
    <property type="entry name" value="tktlase_bact"/>
    <property type="match status" value="1"/>
</dbReference>
<reference evidence="19" key="1">
    <citation type="submission" date="2016-10" db="EMBL/GenBank/DDBJ databases">
        <authorList>
            <person name="Varghese N."/>
            <person name="Submissions S."/>
        </authorList>
    </citation>
    <scope>NUCLEOTIDE SEQUENCE [LARGE SCALE GENOMIC DNA]</scope>
    <source>
        <strain evidence="19">DSM 44260</strain>
    </source>
</reference>
<sequence length="745" mass="79075">MTADETDGAAGTRSTRPEAPAEAASDAPTGNPAQPRPGLPEGMGDLDRRAIDTGRALAMDAVQKAGNGHPGTAMSMSPAAYLLFQKWLRHDPADPNWVGRDRFVLSMGHSSLTLYIQLFFSGYGLELPDLKALRSWGSRTPGHPEVNHTPGVETTTGPLGQGVGNAVGMAMAARRERGLLDPDAAGGESVFDHTIWVFASDGDLQEGVSGEASSLAGTQELGNLVLVYDANRISIEDDTDIAFTEDVGARYRAYGWHVQHVDDGEDLAALDRALAAAKAEVGRPSLVVLRTIIGWPAPTKQNTGAAHGSALGEDEVRATKQILGVDPDKTFEVAPEVLEHVRRVAGRGEQARARWQQRFDVWRAGNPGGAALLERMSTRTLPDGWAHGLPVWDADPEGVATRKASGEVLAALYPLLPELWGGSADLAESNNTAVKGTASFLPVSRQTTMWSGGPYGRTLHFGVREHAMGAIMNGIAVHGGTRVYGGTFLTFSDYMRGAVRLAALMQLPVTYVWTHDSIGLGEDGPTHQPVEHYAALRAIPGLDFVRPADANETAVAWRTILEHNDRPAGLSLSRQNLPVFDRAEFASAEGVAKGGYVLAEASSGTPEVILVGTGSEVRIAIAAREVLEADGVATRVVSLPCWEWFAAQDRAYREQVLPPTVRARVSVEAGVSLGWREFVGDAGRIVSLDHYGASAAHTVLYEQFGLTTDAVVAAARDSLTAAAAPPVAPIGPDSVGVLHTPTGDR</sequence>
<evidence type="ECO:0000256" key="2">
    <source>
        <dbReference type="ARBA" id="ARBA00011738"/>
    </source>
</evidence>
<evidence type="ECO:0000256" key="8">
    <source>
        <dbReference type="ARBA" id="ARBA00023052"/>
    </source>
</evidence>
<dbReference type="GO" id="GO:0000287">
    <property type="term" value="F:magnesium ion binding"/>
    <property type="evidence" value="ECO:0007669"/>
    <property type="project" value="UniProtKB-ARBA"/>
</dbReference>
<gene>
    <name evidence="18" type="ORF">SAMN04487818_102115</name>
</gene>
<feature type="binding site" evidence="13">
    <location>
        <position position="307"/>
    </location>
    <ligand>
        <name>thiamine diphosphate</name>
        <dbReference type="ChEBI" id="CHEBI:58937"/>
    </ligand>
</feature>
<evidence type="ECO:0000313" key="18">
    <source>
        <dbReference type="EMBL" id="SER21948.1"/>
    </source>
</evidence>
<dbReference type="SUPFAM" id="SSF52518">
    <property type="entry name" value="Thiamin diphosphate-binding fold (THDP-binding)"/>
    <property type="match status" value="2"/>
</dbReference>
<dbReference type="InterPro" id="IPR005478">
    <property type="entry name" value="Transketolase_bac-like"/>
</dbReference>
<name>A0A1H9ME27_9PSEU</name>
<keyword evidence="19" id="KW-1185">Reference proteome</keyword>
<evidence type="ECO:0000256" key="3">
    <source>
        <dbReference type="ARBA" id="ARBA00013152"/>
    </source>
</evidence>
<dbReference type="STRING" id="155974.SAMN04487818_102115"/>
<dbReference type="SUPFAM" id="SSF52922">
    <property type="entry name" value="TK C-terminal domain-like"/>
    <property type="match status" value="1"/>
</dbReference>
<evidence type="ECO:0000256" key="4">
    <source>
        <dbReference type="ARBA" id="ARBA00016662"/>
    </source>
</evidence>
<dbReference type="PANTHER" id="PTHR43522:SF2">
    <property type="entry name" value="TRANSKETOLASE 1-RELATED"/>
    <property type="match status" value="1"/>
</dbReference>
<dbReference type="InterPro" id="IPR020826">
    <property type="entry name" value="Transketolase_BS"/>
</dbReference>
<dbReference type="InterPro" id="IPR005475">
    <property type="entry name" value="Transketolase-like_Pyr-bd"/>
</dbReference>
<feature type="binding site" evidence="12">
    <location>
        <position position="527"/>
    </location>
    <ligand>
        <name>substrate</name>
    </ligand>
</feature>
<evidence type="ECO:0000256" key="15">
    <source>
        <dbReference type="PIRSR" id="PIRSR605478-5"/>
    </source>
</evidence>
<dbReference type="GO" id="GO:0006098">
    <property type="term" value="P:pentose-phosphate shunt"/>
    <property type="evidence" value="ECO:0007669"/>
    <property type="project" value="TreeGrafter"/>
</dbReference>
<organism evidence="18 19">
    <name type="scientific">Actinokineospora terrae</name>
    <dbReference type="NCBI Taxonomy" id="155974"/>
    <lineage>
        <taxon>Bacteria</taxon>
        <taxon>Bacillati</taxon>
        <taxon>Actinomycetota</taxon>
        <taxon>Actinomycetes</taxon>
        <taxon>Pseudonocardiales</taxon>
        <taxon>Pseudonocardiaceae</taxon>
        <taxon>Actinokineospora</taxon>
    </lineage>
</organism>
<dbReference type="AlphaFoldDB" id="A0A1H9ME27"/>
<evidence type="ECO:0000256" key="16">
    <source>
        <dbReference type="SAM" id="MobiDB-lite"/>
    </source>
</evidence>
<dbReference type="CDD" id="cd07033">
    <property type="entry name" value="TPP_PYR_DXS_TK_like"/>
    <property type="match status" value="1"/>
</dbReference>
<dbReference type="GO" id="GO:0005829">
    <property type="term" value="C:cytosol"/>
    <property type="evidence" value="ECO:0007669"/>
    <property type="project" value="TreeGrafter"/>
</dbReference>
<feature type="binding site" evidence="14">
    <location>
        <position position="231"/>
    </location>
    <ligand>
        <name>Mg(2+)</name>
        <dbReference type="ChEBI" id="CHEBI:18420"/>
    </ligand>
</feature>
<dbReference type="PROSITE" id="PS00802">
    <property type="entry name" value="TRANSKETOLASE_2"/>
    <property type="match status" value="1"/>
</dbReference>
<dbReference type="Proteomes" id="UP000199051">
    <property type="component" value="Unassembled WGS sequence"/>
</dbReference>
<feature type="binding site" evidence="12">
    <location>
        <position position="402"/>
    </location>
    <ligand>
        <name>substrate</name>
    </ligand>
</feature>
<dbReference type="InterPro" id="IPR049557">
    <property type="entry name" value="Transketolase_CS"/>
</dbReference>
<dbReference type="InterPro" id="IPR009014">
    <property type="entry name" value="Transketo_C/PFOR_II"/>
</dbReference>
<feature type="binding site" evidence="12">
    <location>
        <position position="523"/>
    </location>
    <ligand>
        <name>substrate</name>
    </ligand>
</feature>
<dbReference type="CDD" id="cd02012">
    <property type="entry name" value="TPP_TK"/>
    <property type="match status" value="1"/>
</dbReference>
<feature type="active site" description="Proton donor" evidence="11">
    <location>
        <position position="465"/>
    </location>
</feature>
<feature type="site" description="Important for catalytic activity" evidence="15">
    <location>
        <position position="307"/>
    </location>
</feature>
<feature type="site" description="Important for catalytic activity" evidence="15">
    <location>
        <position position="69"/>
    </location>
</feature>
<feature type="binding site" evidence="13">
    <location>
        <position position="491"/>
    </location>
    <ligand>
        <name>thiamine diphosphate</name>
        <dbReference type="ChEBI" id="CHEBI:58937"/>
    </ligand>
</feature>
<feature type="binding site" evidence="12">
    <location>
        <position position="307"/>
    </location>
    <ligand>
        <name>substrate</name>
    </ligand>
</feature>
<dbReference type="FunFam" id="3.40.50.920:FF:000003">
    <property type="entry name" value="Transketolase"/>
    <property type="match status" value="1"/>
</dbReference>
<protein>
    <recommendedName>
        <fullName evidence="4 10">Transketolase</fullName>
        <ecNumber evidence="3 10">2.2.1.1</ecNumber>
    </recommendedName>
</protein>
<comment type="cofactor">
    <cofactor evidence="13">
        <name>thiamine diphosphate</name>
        <dbReference type="ChEBI" id="CHEBI:58937"/>
    </cofactor>
    <text evidence="13">Binds 1 thiamine pyrophosphate per subunit. During the reaction, the substrate forms a covalent intermediate with the cofactor.</text>
</comment>
<dbReference type="PROSITE" id="PS00801">
    <property type="entry name" value="TRANSKETOLASE_1"/>
    <property type="match status" value="1"/>
</dbReference>
<comment type="catalytic activity">
    <reaction evidence="9">
        <text>D-sedoheptulose 7-phosphate + D-glyceraldehyde 3-phosphate = aldehydo-D-ribose 5-phosphate + D-xylulose 5-phosphate</text>
        <dbReference type="Rhea" id="RHEA:10508"/>
        <dbReference type="ChEBI" id="CHEBI:57483"/>
        <dbReference type="ChEBI" id="CHEBI:57737"/>
        <dbReference type="ChEBI" id="CHEBI:58273"/>
        <dbReference type="ChEBI" id="CHEBI:59776"/>
        <dbReference type="EC" id="2.2.1.1"/>
    </reaction>
</comment>
<comment type="similarity">
    <text evidence="1">Belongs to the transketolase family.</text>
</comment>
<evidence type="ECO:0000256" key="7">
    <source>
        <dbReference type="ARBA" id="ARBA00022842"/>
    </source>
</evidence>
<dbReference type="Gene3D" id="3.40.50.920">
    <property type="match status" value="1"/>
</dbReference>
<feature type="binding site" evidence="13">
    <location>
        <position position="109"/>
    </location>
    <ligand>
        <name>thiamine diphosphate</name>
        <dbReference type="ChEBI" id="CHEBI:58937"/>
    </ligand>
</feature>
<evidence type="ECO:0000256" key="10">
    <source>
        <dbReference type="NCBIfam" id="TIGR00232"/>
    </source>
</evidence>
<feature type="binding site" evidence="12">
    <location>
        <position position="515"/>
    </location>
    <ligand>
        <name>substrate</name>
    </ligand>
</feature>
<evidence type="ECO:0000256" key="14">
    <source>
        <dbReference type="PIRSR" id="PIRSR605478-4"/>
    </source>
</evidence>
<feature type="region of interest" description="Disordered" evidence="16">
    <location>
        <begin position="1"/>
        <end position="46"/>
    </location>
</feature>
<accession>A0A1H9ME27</accession>
<evidence type="ECO:0000256" key="9">
    <source>
        <dbReference type="ARBA" id="ARBA00049473"/>
    </source>
</evidence>
<dbReference type="InterPro" id="IPR033247">
    <property type="entry name" value="Transketolase_fam"/>
</dbReference>
<comment type="cofactor">
    <cofactor evidence="14">
        <name>Mg(2+)</name>
        <dbReference type="ChEBI" id="CHEBI:18420"/>
    </cofactor>
    <text evidence="14">Binds 1 Mg(2+) ion per subunit. Can also utilize other divalent metal cations, such as Ca(2+), Mn(2+) and Co(2+).</text>
</comment>
<dbReference type="EMBL" id="FOGI01000002">
    <property type="protein sequence ID" value="SER21948.1"/>
    <property type="molecule type" value="Genomic_DNA"/>
</dbReference>
<evidence type="ECO:0000259" key="17">
    <source>
        <dbReference type="SMART" id="SM00861"/>
    </source>
</evidence>
<keyword evidence="5" id="KW-0808">Transferase</keyword>
<feature type="binding site" evidence="13">
    <location>
        <begin position="157"/>
        <end position="159"/>
    </location>
    <ligand>
        <name>thiamine diphosphate</name>
        <dbReference type="ChEBI" id="CHEBI:58937"/>
    </ligand>
</feature>
<feature type="binding site" evidence="13">
    <location>
        <position position="202"/>
    </location>
    <ligand>
        <name>thiamine diphosphate</name>
        <dbReference type="ChEBI" id="CHEBI:58937"/>
    </ligand>
</feature>
<dbReference type="SMART" id="SM00861">
    <property type="entry name" value="Transket_pyr"/>
    <property type="match status" value="1"/>
</dbReference>
<keyword evidence="8 13" id="KW-0786">Thiamine pyrophosphate</keyword>
<keyword evidence="6 14" id="KW-0479">Metal-binding</keyword>
<dbReference type="FunFam" id="3.40.50.970:FF:000004">
    <property type="entry name" value="Transketolase"/>
    <property type="match status" value="1"/>
</dbReference>
<feature type="binding site" evidence="12">
    <location>
        <position position="69"/>
    </location>
    <ligand>
        <name>substrate</name>
    </ligand>
</feature>
<dbReference type="Pfam" id="PF02779">
    <property type="entry name" value="Transket_pyr"/>
    <property type="match status" value="1"/>
</dbReference>
<feature type="binding site" evidence="13">
    <location>
        <position position="231"/>
    </location>
    <ligand>
        <name>thiamine diphosphate</name>
        <dbReference type="ChEBI" id="CHEBI:58937"/>
    </ligand>
</feature>
<proteinExistence type="inferred from homology"/>
<evidence type="ECO:0000313" key="19">
    <source>
        <dbReference type="Proteomes" id="UP000199051"/>
    </source>
</evidence>
<evidence type="ECO:0000256" key="13">
    <source>
        <dbReference type="PIRSR" id="PIRSR605478-3"/>
    </source>
</evidence>
<evidence type="ECO:0000256" key="11">
    <source>
        <dbReference type="PIRSR" id="PIRSR605478-1"/>
    </source>
</evidence>
<feature type="binding site" evidence="12">
    <location>
        <position position="429"/>
    </location>
    <ligand>
        <name>substrate</name>
    </ligand>
</feature>
<dbReference type="PANTHER" id="PTHR43522">
    <property type="entry name" value="TRANSKETOLASE"/>
    <property type="match status" value="1"/>
</dbReference>
<evidence type="ECO:0000256" key="1">
    <source>
        <dbReference type="ARBA" id="ARBA00007131"/>
    </source>
</evidence>
<feature type="binding site" evidence="14">
    <location>
        <position position="233"/>
    </location>
    <ligand>
        <name>Mg(2+)</name>
        <dbReference type="ChEBI" id="CHEBI:18420"/>
    </ligand>
</feature>
<dbReference type="InterPro" id="IPR005474">
    <property type="entry name" value="Transketolase_N"/>
</dbReference>
<dbReference type="Pfam" id="PF00456">
    <property type="entry name" value="Transketolase_N"/>
    <property type="match status" value="1"/>
</dbReference>
<dbReference type="InterPro" id="IPR055152">
    <property type="entry name" value="Transketolase-like_C_2"/>
</dbReference>
<dbReference type="Gene3D" id="3.40.50.970">
    <property type="match status" value="2"/>
</dbReference>
<feature type="region of interest" description="Disordered" evidence="16">
    <location>
        <begin position="141"/>
        <end position="160"/>
    </location>
</feature>
<feature type="binding site" evidence="12">
    <location>
        <position position="574"/>
    </location>
    <ligand>
        <name>substrate</name>
    </ligand>
</feature>
<dbReference type="EC" id="2.2.1.1" evidence="3 10"/>